<gene>
    <name evidence="13" type="ORF">K444DRAFT_696045</name>
</gene>
<comment type="subcellular location">
    <subcellularLocation>
        <location evidence="7">Cell membrane</location>
        <topology evidence="7">Single-pass type I membrane protein</topology>
        <orientation evidence="7">Extracellular side</orientation>
    </subcellularLocation>
</comment>
<dbReference type="CDD" id="cd13877">
    <property type="entry name" value="CuRO_2_Fet3p_like"/>
    <property type="match status" value="1"/>
</dbReference>
<keyword evidence="8" id="KW-1133">Transmembrane helix</keyword>
<evidence type="ECO:0000256" key="4">
    <source>
        <dbReference type="ARBA" id="ARBA00023002"/>
    </source>
</evidence>
<reference evidence="13 14" key="1">
    <citation type="submission" date="2016-04" db="EMBL/GenBank/DDBJ databases">
        <title>A degradative enzymes factory behind the ericoid mycorrhizal symbiosis.</title>
        <authorList>
            <consortium name="DOE Joint Genome Institute"/>
            <person name="Martino E."/>
            <person name="Morin E."/>
            <person name="Grelet G."/>
            <person name="Kuo A."/>
            <person name="Kohler A."/>
            <person name="Daghino S."/>
            <person name="Barry K."/>
            <person name="Choi C."/>
            <person name="Cichocki N."/>
            <person name="Clum A."/>
            <person name="Copeland A."/>
            <person name="Hainaut M."/>
            <person name="Haridas S."/>
            <person name="Labutti K."/>
            <person name="Lindquist E."/>
            <person name="Lipzen A."/>
            <person name="Khouja H.-R."/>
            <person name="Murat C."/>
            <person name="Ohm R."/>
            <person name="Olson A."/>
            <person name="Spatafora J."/>
            <person name="Veneault-Fourrey C."/>
            <person name="Henrissat B."/>
            <person name="Grigoriev I."/>
            <person name="Martin F."/>
            <person name="Perotto S."/>
        </authorList>
    </citation>
    <scope>NUCLEOTIDE SEQUENCE [LARGE SCALE GENOMIC DNA]</scope>
    <source>
        <strain evidence="13 14">E</strain>
    </source>
</reference>
<dbReference type="InParanoid" id="A0A2J6SVR6"/>
<dbReference type="PANTHER" id="PTHR11709:SF361">
    <property type="entry name" value="IRON TRANSPORT MULTICOPPER OXIDASE FET3"/>
    <property type="match status" value="1"/>
</dbReference>
<keyword evidence="6" id="KW-0325">Glycoprotein</keyword>
<proteinExistence type="inferred from homology"/>
<feature type="chain" id="PRO_5014456114" evidence="9">
    <location>
        <begin position="25"/>
        <end position="585"/>
    </location>
</feature>
<dbReference type="InterPro" id="IPR044130">
    <property type="entry name" value="CuRO_2_Fet3-like"/>
</dbReference>
<evidence type="ECO:0000259" key="12">
    <source>
        <dbReference type="Pfam" id="PF07732"/>
    </source>
</evidence>
<dbReference type="GO" id="GO:0033573">
    <property type="term" value="C:high-affinity iron permease complex"/>
    <property type="evidence" value="ECO:0007669"/>
    <property type="project" value="TreeGrafter"/>
</dbReference>
<feature type="domain" description="Plastocyanin-like" evidence="11">
    <location>
        <begin position="368"/>
        <end position="503"/>
    </location>
</feature>
<dbReference type="Pfam" id="PF07732">
    <property type="entry name" value="Cu-oxidase_3"/>
    <property type="match status" value="1"/>
</dbReference>
<dbReference type="CDD" id="cd13899">
    <property type="entry name" value="CuRO_3_Fet3p"/>
    <property type="match status" value="1"/>
</dbReference>
<organism evidence="13 14">
    <name type="scientific">Hyaloscypha bicolor E</name>
    <dbReference type="NCBI Taxonomy" id="1095630"/>
    <lineage>
        <taxon>Eukaryota</taxon>
        <taxon>Fungi</taxon>
        <taxon>Dikarya</taxon>
        <taxon>Ascomycota</taxon>
        <taxon>Pezizomycotina</taxon>
        <taxon>Leotiomycetes</taxon>
        <taxon>Helotiales</taxon>
        <taxon>Hyaloscyphaceae</taxon>
        <taxon>Hyaloscypha</taxon>
        <taxon>Hyaloscypha bicolor</taxon>
    </lineage>
</organism>
<dbReference type="FunFam" id="2.60.40.420:FF:000071">
    <property type="entry name" value="Conidial pigment biosynthesis oxidase Abr1/brown 1"/>
    <property type="match status" value="1"/>
</dbReference>
<name>A0A2J6SVR6_9HELO</name>
<dbReference type="OrthoDB" id="2121828at2759"/>
<evidence type="ECO:0000256" key="1">
    <source>
        <dbReference type="ARBA" id="ARBA00010609"/>
    </source>
</evidence>
<dbReference type="CDD" id="cd13851">
    <property type="entry name" value="CuRO_1_Fet3p"/>
    <property type="match status" value="1"/>
</dbReference>
<evidence type="ECO:0000256" key="6">
    <source>
        <dbReference type="ARBA" id="ARBA00023180"/>
    </source>
</evidence>
<evidence type="ECO:0000259" key="10">
    <source>
        <dbReference type="Pfam" id="PF00394"/>
    </source>
</evidence>
<dbReference type="FunFam" id="2.60.40.420:FF:000022">
    <property type="entry name" value="FET5p Multicopper oxidase"/>
    <property type="match status" value="1"/>
</dbReference>
<evidence type="ECO:0000313" key="13">
    <source>
        <dbReference type="EMBL" id="PMD54870.1"/>
    </source>
</evidence>
<dbReference type="FunFam" id="2.60.40.420:FF:000024">
    <property type="entry name" value="FET5p Multicopper oxidase"/>
    <property type="match status" value="1"/>
</dbReference>
<dbReference type="InterPro" id="IPR011707">
    <property type="entry name" value="Cu-oxidase-like_N"/>
</dbReference>
<evidence type="ECO:0000313" key="14">
    <source>
        <dbReference type="Proteomes" id="UP000235371"/>
    </source>
</evidence>
<feature type="domain" description="Plastocyanin-like" evidence="10">
    <location>
        <begin position="158"/>
        <end position="305"/>
    </location>
</feature>
<comment type="similarity">
    <text evidence="1">Belongs to the multicopper oxidase family.</text>
</comment>
<dbReference type="PROSITE" id="PS00080">
    <property type="entry name" value="MULTICOPPER_OXIDASE2"/>
    <property type="match status" value="1"/>
</dbReference>
<dbReference type="SUPFAM" id="SSF49503">
    <property type="entry name" value="Cupredoxins"/>
    <property type="match status" value="3"/>
</dbReference>
<dbReference type="PANTHER" id="PTHR11709">
    <property type="entry name" value="MULTI-COPPER OXIDASE"/>
    <property type="match status" value="1"/>
</dbReference>
<feature type="transmembrane region" description="Helical" evidence="8">
    <location>
        <begin position="560"/>
        <end position="582"/>
    </location>
</feature>
<keyword evidence="8" id="KW-0812">Transmembrane</keyword>
<evidence type="ECO:0000256" key="2">
    <source>
        <dbReference type="ARBA" id="ARBA00022723"/>
    </source>
</evidence>
<dbReference type="Gene3D" id="2.60.40.420">
    <property type="entry name" value="Cupredoxins - blue copper proteins"/>
    <property type="match status" value="3"/>
</dbReference>
<accession>A0A2J6SVR6</accession>
<keyword evidence="2" id="KW-0479">Metal-binding</keyword>
<keyword evidence="14" id="KW-1185">Reference proteome</keyword>
<dbReference type="RefSeq" id="XP_024731774.1">
    <property type="nucleotide sequence ID" value="XM_024887900.1"/>
</dbReference>
<dbReference type="InterPro" id="IPR011706">
    <property type="entry name" value="Cu-oxidase_C"/>
</dbReference>
<dbReference type="Pfam" id="PF07731">
    <property type="entry name" value="Cu-oxidase_2"/>
    <property type="match status" value="1"/>
</dbReference>
<evidence type="ECO:0000256" key="9">
    <source>
        <dbReference type="SAM" id="SignalP"/>
    </source>
</evidence>
<dbReference type="STRING" id="1095630.A0A2J6SVR6"/>
<dbReference type="InterPro" id="IPR033138">
    <property type="entry name" value="Cu_oxidase_CS"/>
</dbReference>
<dbReference type="GO" id="GO:0005507">
    <property type="term" value="F:copper ion binding"/>
    <property type="evidence" value="ECO:0007669"/>
    <property type="project" value="InterPro"/>
</dbReference>
<feature type="domain" description="Plastocyanin-like" evidence="12">
    <location>
        <begin position="33"/>
        <end position="149"/>
    </location>
</feature>
<dbReference type="EMBL" id="KZ613856">
    <property type="protein sequence ID" value="PMD54870.1"/>
    <property type="molecule type" value="Genomic_DNA"/>
</dbReference>
<dbReference type="PROSITE" id="PS00079">
    <property type="entry name" value="MULTICOPPER_OXIDASE1"/>
    <property type="match status" value="1"/>
</dbReference>
<dbReference type="GO" id="GO:0010106">
    <property type="term" value="P:cellular response to iron ion starvation"/>
    <property type="evidence" value="ECO:0007669"/>
    <property type="project" value="TreeGrafter"/>
</dbReference>
<dbReference type="GO" id="GO:0033215">
    <property type="term" value="P:reductive iron assimilation"/>
    <property type="evidence" value="ECO:0007669"/>
    <property type="project" value="TreeGrafter"/>
</dbReference>
<dbReference type="GeneID" id="36595976"/>
<evidence type="ECO:0000256" key="3">
    <source>
        <dbReference type="ARBA" id="ARBA00022729"/>
    </source>
</evidence>
<evidence type="ECO:0000256" key="5">
    <source>
        <dbReference type="ARBA" id="ARBA00023008"/>
    </source>
</evidence>
<dbReference type="Proteomes" id="UP000235371">
    <property type="component" value="Unassembled WGS sequence"/>
</dbReference>
<evidence type="ECO:0000256" key="7">
    <source>
        <dbReference type="ARBA" id="ARBA00037814"/>
    </source>
</evidence>
<dbReference type="InterPro" id="IPR001117">
    <property type="entry name" value="Cu-oxidase_2nd"/>
</dbReference>
<evidence type="ECO:0000259" key="11">
    <source>
        <dbReference type="Pfam" id="PF07731"/>
    </source>
</evidence>
<dbReference type="InterPro" id="IPR045087">
    <property type="entry name" value="Cu-oxidase_fam"/>
</dbReference>
<evidence type="ECO:0000256" key="8">
    <source>
        <dbReference type="SAM" id="Phobius"/>
    </source>
</evidence>
<dbReference type="GO" id="GO:0004322">
    <property type="term" value="F:ferroxidase activity"/>
    <property type="evidence" value="ECO:0007669"/>
    <property type="project" value="TreeGrafter"/>
</dbReference>
<dbReference type="InterPro" id="IPR008972">
    <property type="entry name" value="Cupredoxin"/>
</dbReference>
<sequence length="585" mass="64621">MAISLSCLPLVAMLLPIFTHLAEAATVTYDFNITWVLANPDGAFVRPTIGINNQWPPPIMRVTKGDTVIVNVENSLGNQTTTLHFHGLYMNGSTHMDGPYHVTQCGIAPGVKFKYNFTVDQPGTYWYHSHAKGQYPDGLRAPLIVDDPDSPFKGMYDEEYVLSVSDWYHDQMATLIPHFINRRNPKGAEPVPNAALLNDTQGLQVPIQAGKTYLFHMVNMGAFAGQYIWFEEHNISIIEVDGIYTEPANAERIYLTAAQRCSFLLTAKNDTNSNFPFVSSMDTTLFDKIPEGLNWNVSGWLLYDQSKPLPDAAIILEDSFQEFDDYTLVPYDKEPLFPDPDQSITLEVVMSNLGDGANYAFFNNISYAPPIVPTLYTVMTAGATAANTQVYGDYTHSFVLGKDEVIEIVVNNNDPGKHPFHLHGHAFQAVWRSDRDAGNFNETALVSVSDFPAAPMRRDTFAVHPNGNIVLRFKADNPGVWLFHCHIEWHVDSGLIATMVEAPLELQRTLSIPQDHYDSCVVDGTPVKGNAAGNIINLLDLTGQNAPPGPLPEGFTTRGAVALGFSILSAFTSIAVISWYGLADI</sequence>
<dbReference type="AlphaFoldDB" id="A0A2J6SVR6"/>
<dbReference type="Pfam" id="PF00394">
    <property type="entry name" value="Cu-oxidase"/>
    <property type="match status" value="1"/>
</dbReference>
<keyword evidence="5" id="KW-0186">Copper</keyword>
<keyword evidence="4" id="KW-0560">Oxidoreductase</keyword>
<keyword evidence="8" id="KW-0472">Membrane</keyword>
<keyword evidence="3 9" id="KW-0732">Signal</keyword>
<protein>
    <submittedName>
        <fullName evidence="13">Multicopper oxidase</fullName>
    </submittedName>
</protein>
<feature type="signal peptide" evidence="9">
    <location>
        <begin position="1"/>
        <end position="24"/>
    </location>
</feature>
<dbReference type="InterPro" id="IPR002355">
    <property type="entry name" value="Cu_oxidase_Cu_BS"/>
</dbReference>